<dbReference type="Pfam" id="PF17832">
    <property type="entry name" value="Pre-PUA"/>
    <property type="match status" value="1"/>
</dbReference>
<evidence type="ECO:0000256" key="4">
    <source>
        <dbReference type="ARBA" id="ARBA00061046"/>
    </source>
</evidence>
<evidence type="ECO:0000256" key="3">
    <source>
        <dbReference type="ARBA" id="ARBA00060251"/>
    </source>
</evidence>
<evidence type="ECO:0000313" key="10">
    <source>
        <dbReference type="Proteomes" id="UP000320333"/>
    </source>
</evidence>
<keyword evidence="10" id="KW-1185">Reference proteome</keyword>
<dbReference type="OrthoDB" id="10249667at2759"/>
<dbReference type="GO" id="GO:0001731">
    <property type="term" value="P:formation of translation preinitiation complex"/>
    <property type="evidence" value="ECO:0007669"/>
    <property type="project" value="TreeGrafter"/>
</dbReference>
<dbReference type="NCBIfam" id="TIGR00451">
    <property type="entry name" value="unchar_dom_2"/>
    <property type="match status" value="1"/>
</dbReference>
<evidence type="ECO:0000256" key="1">
    <source>
        <dbReference type="ARBA" id="ARBA00004496"/>
    </source>
</evidence>
<evidence type="ECO:0000313" key="8">
    <source>
        <dbReference type="EMBL" id="TPX49531.1"/>
    </source>
</evidence>
<dbReference type="PIRSF" id="PIRSF005067">
    <property type="entry name" value="Tma_RNA-bind_prd"/>
    <property type="match status" value="1"/>
</dbReference>
<protein>
    <recommendedName>
        <fullName evidence="5 6">Translation machinery-associated protein 20</fullName>
    </recommendedName>
</protein>
<proteinExistence type="inferred from homology"/>
<dbReference type="CDD" id="cd21155">
    <property type="entry name" value="PUA_MCTS-1-like"/>
    <property type="match status" value="1"/>
</dbReference>
<comment type="similarity">
    <text evidence="4 6">Belongs to the TMA20 family.</text>
</comment>
<dbReference type="PANTHER" id="PTHR22798:SF0">
    <property type="entry name" value="MALIGNANT T-CELL-AMPLIFIED SEQUENCE 1"/>
    <property type="match status" value="1"/>
</dbReference>
<dbReference type="FunFam" id="3.10.400.20:FF:000001">
    <property type="entry name" value="Malignant T-cell-amplified sequence 1"/>
    <property type="match status" value="1"/>
</dbReference>
<dbReference type="GO" id="GO:0005737">
    <property type="term" value="C:cytoplasm"/>
    <property type="evidence" value="ECO:0007669"/>
    <property type="project" value="UniProtKB-SubCell"/>
</dbReference>
<comment type="caution">
    <text evidence="8">The sequence shown here is derived from an EMBL/GenBank/DDBJ whole genome shotgun (WGS) entry which is preliminary data.</text>
</comment>
<dbReference type="PANTHER" id="PTHR22798">
    <property type="entry name" value="MCT-1 PROTEIN"/>
    <property type="match status" value="1"/>
</dbReference>
<comment type="function">
    <text evidence="3 6">Involved in translation.</text>
</comment>
<dbReference type="GO" id="GO:0003723">
    <property type="term" value="F:RNA binding"/>
    <property type="evidence" value="ECO:0007669"/>
    <property type="project" value="InterPro"/>
</dbReference>
<feature type="domain" description="PUA" evidence="7">
    <location>
        <begin position="94"/>
        <end position="173"/>
    </location>
</feature>
<dbReference type="EMBL" id="QEAP01000641">
    <property type="protein sequence ID" value="TPX62710.1"/>
    <property type="molecule type" value="Genomic_DNA"/>
</dbReference>
<evidence type="ECO:0000256" key="5">
    <source>
        <dbReference type="ARBA" id="ARBA00070056"/>
    </source>
</evidence>
<dbReference type="CDD" id="cd11609">
    <property type="entry name" value="MCT1_N"/>
    <property type="match status" value="1"/>
</dbReference>
<dbReference type="InterPro" id="IPR004521">
    <property type="entry name" value="Uncharacterised_CHP00451"/>
</dbReference>
<keyword evidence="2 6" id="KW-0963">Cytoplasm</keyword>
<gene>
    <name evidence="9" type="ORF">CcCBS67573_g08816</name>
    <name evidence="8" type="ORF">CcCBS67573_g10153</name>
</gene>
<evidence type="ECO:0000256" key="2">
    <source>
        <dbReference type="ARBA" id="ARBA00022490"/>
    </source>
</evidence>
<dbReference type="InterPro" id="IPR041366">
    <property type="entry name" value="Pre-PUA"/>
</dbReference>
<name>A0A507DDQ4_9FUNG</name>
<dbReference type="EMBL" id="QEAP01001209">
    <property type="protein sequence ID" value="TPX49531.1"/>
    <property type="molecule type" value="Genomic_DNA"/>
</dbReference>
<reference evidence="8 10" key="1">
    <citation type="journal article" date="2019" name="Sci. Rep.">
        <title>Comparative genomics of chytrid fungi reveal insights into the obligate biotrophic and pathogenic lifestyle of Synchytrium endobioticum.</title>
        <authorList>
            <person name="van de Vossenberg B.T.L.H."/>
            <person name="Warris S."/>
            <person name="Nguyen H.D.T."/>
            <person name="van Gent-Pelzer M.P.E."/>
            <person name="Joly D.L."/>
            <person name="van de Geest H.C."/>
            <person name="Bonants P.J.M."/>
            <person name="Smith D.S."/>
            <person name="Levesque C.A."/>
            <person name="van der Lee T.A.J."/>
        </authorList>
    </citation>
    <scope>NUCLEOTIDE SEQUENCE [LARGE SCALE GENOMIC DNA]</scope>
    <source>
        <strain evidence="8 10">CBS 675.73</strain>
    </source>
</reference>
<dbReference type="Gene3D" id="3.10.400.20">
    <property type="match status" value="1"/>
</dbReference>
<dbReference type="PROSITE" id="PS50890">
    <property type="entry name" value="PUA"/>
    <property type="match status" value="1"/>
</dbReference>
<evidence type="ECO:0000313" key="9">
    <source>
        <dbReference type="EMBL" id="TPX62710.1"/>
    </source>
</evidence>
<dbReference type="Proteomes" id="UP000320333">
    <property type="component" value="Unassembled WGS sequence"/>
</dbReference>
<accession>A0A507DDQ4</accession>
<comment type="subcellular location">
    <subcellularLocation>
        <location evidence="1 6">Cytoplasm</location>
    </subcellularLocation>
</comment>
<evidence type="ECO:0000259" key="7">
    <source>
        <dbReference type="SMART" id="SM00359"/>
    </source>
</evidence>
<dbReference type="Pfam" id="PF01472">
    <property type="entry name" value="PUA"/>
    <property type="match status" value="1"/>
</dbReference>
<evidence type="ECO:0000256" key="6">
    <source>
        <dbReference type="PIRNR" id="PIRNR005067"/>
    </source>
</evidence>
<sequence>MFKKFTVRDSASGQSLVKSSQQRSIRAKIQEQYPAFGDVLEELIPKKAQIVVIKVSSDALNIVSVNNKMLFFNHFDGPYLPTLRLLHQYPDIMPRFQVDRGAIKFVISGADIMCPGLTSKGGKLDPGVPAQSPVAIYAEGKEHALAIGFTKMSTDDILRVNKDIGVQNMHALYDGLWVETK</sequence>
<organism evidence="8 10">
    <name type="scientific">Chytriomyces confervae</name>
    <dbReference type="NCBI Taxonomy" id="246404"/>
    <lineage>
        <taxon>Eukaryota</taxon>
        <taxon>Fungi</taxon>
        <taxon>Fungi incertae sedis</taxon>
        <taxon>Chytridiomycota</taxon>
        <taxon>Chytridiomycota incertae sedis</taxon>
        <taxon>Chytridiomycetes</taxon>
        <taxon>Chytridiales</taxon>
        <taxon>Chytriomycetaceae</taxon>
        <taxon>Chytriomyces</taxon>
    </lineage>
</organism>
<dbReference type="SMART" id="SM00359">
    <property type="entry name" value="PUA"/>
    <property type="match status" value="1"/>
</dbReference>
<dbReference type="AlphaFoldDB" id="A0A507DDQ4"/>
<dbReference type="InterPro" id="IPR016437">
    <property type="entry name" value="MCT-1/Tma20"/>
</dbReference>
<dbReference type="SUPFAM" id="SSF88697">
    <property type="entry name" value="PUA domain-like"/>
    <property type="match status" value="1"/>
</dbReference>
<dbReference type="STRING" id="246404.A0A507DDQ4"/>
<dbReference type="InterPro" id="IPR002478">
    <property type="entry name" value="PUA"/>
</dbReference>
<dbReference type="InterPro" id="IPR015947">
    <property type="entry name" value="PUA-like_sf"/>
</dbReference>